<name>A0ABT0RI20_9SPHN</name>
<evidence type="ECO:0000259" key="1">
    <source>
        <dbReference type="Pfam" id="PF09356"/>
    </source>
</evidence>
<sequence>MAAIAQGPLTSIAYCWRLERSDGAGLALTSSDRDMVADGVTYHAAPGVTPASISRSLGLDGDSTDVDGVLSADSLTEADLMLGRWDGAALNLIAADWSAPQAETVALLAGELGEVSIDGDGFSAEMRGAAARLGFAPCPSTSPECRAALGDRQCRVDMSGRTMRAKVVGASENVLELDTSVEVRFLFGRLRYLGGENCGLASAILAISGSQVSLRDRPRGKVAAGTVVQLREGCDKRFETCVSRFNNAANFRGEPHLPGGDLLTRYPGA</sequence>
<gene>
    <name evidence="2" type="ORF">LZ519_11490</name>
</gene>
<comment type="caution">
    <text evidence="2">The sequence shown here is derived from an EMBL/GenBank/DDBJ whole genome shotgun (WGS) entry which is preliminary data.</text>
</comment>
<evidence type="ECO:0000313" key="2">
    <source>
        <dbReference type="EMBL" id="MCL6679932.1"/>
    </source>
</evidence>
<dbReference type="Pfam" id="PF09931">
    <property type="entry name" value="Phage_phiJL001_Gp84_N"/>
    <property type="match status" value="1"/>
</dbReference>
<dbReference type="EMBL" id="JAMGBC010000001">
    <property type="protein sequence ID" value="MCL6679932.1"/>
    <property type="molecule type" value="Genomic_DNA"/>
</dbReference>
<reference evidence="2" key="1">
    <citation type="submission" date="2022-05" db="EMBL/GenBank/DDBJ databases">
        <authorList>
            <person name="Jo J.-H."/>
            <person name="Im W.-T."/>
        </authorList>
    </citation>
    <scope>NUCLEOTIDE SEQUENCE</scope>
    <source>
        <strain evidence="2">RG327</strain>
    </source>
</reference>
<dbReference type="InterPro" id="IPR018964">
    <property type="entry name" value="Phage_phiJL001_Gp84_C"/>
</dbReference>
<dbReference type="Proteomes" id="UP001165343">
    <property type="component" value="Unassembled WGS sequence"/>
</dbReference>
<organism evidence="2 3">
    <name type="scientific">Sphingomonas anseongensis</name>
    <dbReference type="NCBI Taxonomy" id="2908207"/>
    <lineage>
        <taxon>Bacteria</taxon>
        <taxon>Pseudomonadati</taxon>
        <taxon>Pseudomonadota</taxon>
        <taxon>Alphaproteobacteria</taxon>
        <taxon>Sphingomonadales</taxon>
        <taxon>Sphingomonadaceae</taxon>
        <taxon>Sphingomonas</taxon>
    </lineage>
</organism>
<keyword evidence="3" id="KW-1185">Reference proteome</keyword>
<feature type="domain" description="Bacteriophage phiJL001 Gp84 C-terminal" evidence="1">
    <location>
        <begin position="185"/>
        <end position="261"/>
    </location>
</feature>
<protein>
    <submittedName>
        <fullName evidence="2">DUF2163 domain-containing protein</fullName>
    </submittedName>
</protein>
<evidence type="ECO:0000313" key="3">
    <source>
        <dbReference type="Proteomes" id="UP001165343"/>
    </source>
</evidence>
<dbReference type="Pfam" id="PF09356">
    <property type="entry name" value="Phage_BR0599"/>
    <property type="match status" value="1"/>
</dbReference>
<dbReference type="RefSeq" id="WP_249868804.1">
    <property type="nucleotide sequence ID" value="NZ_JAMGBC010000001.1"/>
</dbReference>
<dbReference type="InterPro" id="IPR011928">
    <property type="entry name" value="Phage_phiJL001_Gp84"/>
</dbReference>
<dbReference type="NCBIfam" id="TIGR02218">
    <property type="entry name" value="phg_TIGR02218"/>
    <property type="match status" value="1"/>
</dbReference>
<proteinExistence type="predicted"/>
<accession>A0ABT0RI20</accession>